<protein>
    <submittedName>
        <fullName evidence="1">Uncharacterized protein</fullName>
    </submittedName>
</protein>
<dbReference type="InParanoid" id="G0EH30"/>
<name>G0EH30_PYRF1</name>
<dbReference type="RefSeq" id="WP_014026157.1">
    <property type="nucleotide sequence ID" value="NC_015931.1"/>
</dbReference>
<dbReference type="AlphaFoldDB" id="G0EH30"/>
<evidence type="ECO:0000313" key="2">
    <source>
        <dbReference type="Proteomes" id="UP000001037"/>
    </source>
</evidence>
<accession>G0EH30</accession>
<dbReference type="EMBL" id="CP002838">
    <property type="protein sequence ID" value="AEM38480.1"/>
    <property type="molecule type" value="Genomic_DNA"/>
</dbReference>
<proteinExistence type="predicted"/>
<dbReference type="STRING" id="694429.Pyrfu_0611"/>
<evidence type="ECO:0000313" key="1">
    <source>
        <dbReference type="EMBL" id="AEM38480.1"/>
    </source>
</evidence>
<organism evidence="1 2">
    <name type="scientific">Pyrolobus fumarii (strain DSM 11204 / 1A)</name>
    <dbReference type="NCBI Taxonomy" id="694429"/>
    <lineage>
        <taxon>Archaea</taxon>
        <taxon>Thermoproteota</taxon>
        <taxon>Thermoprotei</taxon>
        <taxon>Desulfurococcales</taxon>
        <taxon>Pyrodictiaceae</taxon>
        <taxon>Pyrolobus</taxon>
    </lineage>
</organism>
<dbReference type="HOGENOM" id="CLU_2177980_0_0_2"/>
<dbReference type="Proteomes" id="UP000001037">
    <property type="component" value="Chromosome"/>
</dbReference>
<dbReference type="eggNOG" id="arCOG07990">
    <property type="taxonomic scope" value="Archaea"/>
</dbReference>
<dbReference type="GeneID" id="11139073"/>
<keyword evidence="2" id="KW-1185">Reference proteome</keyword>
<gene>
    <name evidence="1" type="ordered locus">Pyrfu_0611</name>
</gene>
<dbReference type="KEGG" id="pfm:Pyrfu_0611"/>
<reference evidence="1 2" key="1">
    <citation type="journal article" date="2011" name="Stand. Genomic Sci.">
        <title>Complete genome sequence of the hyperthermophilic chemolithoautotroph Pyrolobus fumarii type strain (1A).</title>
        <authorList>
            <person name="Anderson I."/>
            <person name="Goker M."/>
            <person name="Nolan M."/>
            <person name="Lucas S."/>
            <person name="Hammon N."/>
            <person name="Deshpande S."/>
            <person name="Cheng J.F."/>
            <person name="Tapia R."/>
            <person name="Han C."/>
            <person name="Goodwin L."/>
            <person name="Pitluck S."/>
            <person name="Huntemann M."/>
            <person name="Liolios K."/>
            <person name="Ivanova N."/>
            <person name="Pagani I."/>
            <person name="Mavromatis K."/>
            <person name="Ovchinikova G."/>
            <person name="Pati A."/>
            <person name="Chen A."/>
            <person name="Palaniappan K."/>
            <person name="Land M."/>
            <person name="Hauser L."/>
            <person name="Brambilla E.M."/>
            <person name="Huber H."/>
            <person name="Yasawong M."/>
            <person name="Rohde M."/>
            <person name="Spring S."/>
            <person name="Abt B."/>
            <person name="Sikorski J."/>
            <person name="Wirth R."/>
            <person name="Detter J.C."/>
            <person name="Woyke T."/>
            <person name="Bristow J."/>
            <person name="Eisen J.A."/>
            <person name="Markowitz V."/>
            <person name="Hugenholtz P."/>
            <person name="Kyrpides N.C."/>
            <person name="Klenk H.P."/>
            <person name="Lapidus A."/>
        </authorList>
    </citation>
    <scope>NUCLEOTIDE SEQUENCE [LARGE SCALE GENOMIC DNA]</scope>
    <source>
        <strain evidence="2">DSM 11204 / 1A</strain>
    </source>
</reference>
<sequence>MAPVVTTVKISREAREMLERLQAAVAVELGSRPRFQDIIEAALRLAWRRRSEFLEELGAWRPMENPERLLEELSVDLRVSESHAEVDKVVYGGRRASGQQCNHSGFEQE</sequence>